<dbReference type="PROSITE" id="PS51371">
    <property type="entry name" value="CBS"/>
    <property type="match status" value="1"/>
</dbReference>
<dbReference type="PATRIC" id="fig|320787.5.peg.1132"/>
<dbReference type="STRING" id="320787.CA2015_1017"/>
<feature type="domain" description="CNNM transmembrane" evidence="11">
    <location>
        <begin position="1"/>
        <end position="199"/>
    </location>
</feature>
<feature type="transmembrane region" description="Helical" evidence="9">
    <location>
        <begin position="130"/>
        <end position="153"/>
    </location>
</feature>
<keyword evidence="5 7" id="KW-0129">CBS domain</keyword>
<dbReference type="InterPro" id="IPR005170">
    <property type="entry name" value="Transptr-assoc_dom"/>
</dbReference>
<feature type="transmembrane region" description="Helical" evidence="9">
    <location>
        <begin position="58"/>
        <end position="80"/>
    </location>
</feature>
<evidence type="ECO:0000256" key="5">
    <source>
        <dbReference type="ARBA" id="ARBA00023122"/>
    </source>
</evidence>
<keyword evidence="6 8" id="KW-0472">Membrane</keyword>
<dbReference type="Proteomes" id="UP000036520">
    <property type="component" value="Chromosome"/>
</dbReference>
<dbReference type="SUPFAM" id="SSF54631">
    <property type="entry name" value="CBS-domain pair"/>
    <property type="match status" value="1"/>
</dbReference>
<evidence type="ECO:0000256" key="4">
    <source>
        <dbReference type="ARBA" id="ARBA00022989"/>
    </source>
</evidence>
<dbReference type="PANTHER" id="PTHR22777:SF17">
    <property type="entry name" value="UPF0053 PROTEIN SLL0260"/>
    <property type="match status" value="1"/>
</dbReference>
<evidence type="ECO:0000259" key="10">
    <source>
        <dbReference type="PROSITE" id="PS51371"/>
    </source>
</evidence>
<evidence type="ECO:0000256" key="1">
    <source>
        <dbReference type="ARBA" id="ARBA00004141"/>
    </source>
</evidence>
<keyword evidence="2 8" id="KW-0812">Transmembrane</keyword>
<feature type="transmembrane region" description="Helical" evidence="9">
    <location>
        <begin position="6"/>
        <end position="29"/>
    </location>
</feature>
<name>A0A0H4P7Q5_9BACT</name>
<protein>
    <submittedName>
        <fullName evidence="12">Hemolysin-like protein</fullName>
    </submittedName>
</protein>
<dbReference type="CDD" id="cd04590">
    <property type="entry name" value="CBS_pair_CorC_HlyC_assoc"/>
    <property type="match status" value="1"/>
</dbReference>
<proteinExistence type="predicted"/>
<dbReference type="GO" id="GO:0050660">
    <property type="term" value="F:flavin adenine dinucleotide binding"/>
    <property type="evidence" value="ECO:0007669"/>
    <property type="project" value="InterPro"/>
</dbReference>
<sequence length="419" mass="47369">MDSHYLLLVLISLFFSALFSGMEIAFVSANRLQIELQGKQGKVSGKVLANFIQNPGQFIGTSLMGNTISLVLYGIFMAYLLEPPVSYLLPEALNTQAGVMVVQTLVSTIIVLVTAEFIPKSIFILNPNRLLTFFALPFAVIYYLMYPVVWVVVGLSKFVIVKVLNLEYNDDKPAYTITDLNSFIQNYMDTKGEDIDIDAKIFDNAVDFKKVKVRECMVPRTDIVAMEVEDAISDLRELFVESGHSKIIIYKETIDDVIGYCHHLELFKKPKEIEDILTPIIIVPESALANELLVQFIKERKSLALVVDEFGGTSGIVSMEDIIEEIFGEIEDEYDNDDLIDQKVADGEYLLSARHEIDYLNEKYEWNLPEGEFETLAGFILSLTESIPQKGEFVSYGPFTFTIVSKQDHRIDTVKIKIE</sequence>
<evidence type="ECO:0000313" key="12">
    <source>
        <dbReference type="EMBL" id="AKP50471.1"/>
    </source>
</evidence>
<evidence type="ECO:0000256" key="2">
    <source>
        <dbReference type="ARBA" id="ARBA00022692"/>
    </source>
</evidence>
<organism evidence="12 13">
    <name type="scientific">Cyclobacterium amurskyense</name>
    <dbReference type="NCBI Taxonomy" id="320787"/>
    <lineage>
        <taxon>Bacteria</taxon>
        <taxon>Pseudomonadati</taxon>
        <taxon>Bacteroidota</taxon>
        <taxon>Cytophagia</taxon>
        <taxon>Cytophagales</taxon>
        <taxon>Cyclobacteriaceae</taxon>
        <taxon>Cyclobacterium</taxon>
    </lineage>
</organism>
<dbReference type="Pfam" id="PF00571">
    <property type="entry name" value="CBS"/>
    <property type="match status" value="1"/>
</dbReference>
<dbReference type="Pfam" id="PF03471">
    <property type="entry name" value="CorC_HlyC"/>
    <property type="match status" value="1"/>
</dbReference>
<accession>A0A0H4P7Q5</accession>
<dbReference type="InterPro" id="IPR016169">
    <property type="entry name" value="FAD-bd_PCMH_sub2"/>
</dbReference>
<feature type="domain" description="CBS" evidence="10">
    <location>
        <begin position="276"/>
        <end position="333"/>
    </location>
</feature>
<evidence type="ECO:0000256" key="6">
    <source>
        <dbReference type="ARBA" id="ARBA00023136"/>
    </source>
</evidence>
<evidence type="ECO:0000256" key="7">
    <source>
        <dbReference type="PROSITE-ProRule" id="PRU00703"/>
    </source>
</evidence>
<dbReference type="KEGG" id="camu:CA2015_1017"/>
<evidence type="ECO:0000256" key="8">
    <source>
        <dbReference type="PROSITE-ProRule" id="PRU01193"/>
    </source>
</evidence>
<dbReference type="Gene3D" id="3.30.465.10">
    <property type="match status" value="1"/>
</dbReference>
<dbReference type="GO" id="GO:0005886">
    <property type="term" value="C:plasma membrane"/>
    <property type="evidence" value="ECO:0007669"/>
    <property type="project" value="TreeGrafter"/>
</dbReference>
<dbReference type="InterPro" id="IPR036318">
    <property type="entry name" value="FAD-bd_PCMH-like_sf"/>
</dbReference>
<dbReference type="RefSeq" id="WP_048640913.1">
    <property type="nucleotide sequence ID" value="NZ_CAXBGM010000053.1"/>
</dbReference>
<dbReference type="SUPFAM" id="SSF56176">
    <property type="entry name" value="FAD-binding/transporter-associated domain-like"/>
    <property type="match status" value="1"/>
</dbReference>
<dbReference type="PROSITE" id="PS51846">
    <property type="entry name" value="CNNM"/>
    <property type="match status" value="1"/>
</dbReference>
<keyword evidence="13" id="KW-1185">Reference proteome</keyword>
<evidence type="ECO:0000256" key="3">
    <source>
        <dbReference type="ARBA" id="ARBA00022737"/>
    </source>
</evidence>
<evidence type="ECO:0000256" key="9">
    <source>
        <dbReference type="SAM" id="Phobius"/>
    </source>
</evidence>
<evidence type="ECO:0000313" key="13">
    <source>
        <dbReference type="Proteomes" id="UP000036520"/>
    </source>
</evidence>
<dbReference type="InterPro" id="IPR000644">
    <property type="entry name" value="CBS_dom"/>
</dbReference>
<dbReference type="Gene3D" id="3.10.580.10">
    <property type="entry name" value="CBS-domain"/>
    <property type="match status" value="1"/>
</dbReference>
<dbReference type="InterPro" id="IPR046342">
    <property type="entry name" value="CBS_dom_sf"/>
</dbReference>
<keyword evidence="4 8" id="KW-1133">Transmembrane helix</keyword>
<keyword evidence="3" id="KW-0677">Repeat</keyword>
<dbReference type="EMBL" id="CP012040">
    <property type="protein sequence ID" value="AKP50471.1"/>
    <property type="molecule type" value="Genomic_DNA"/>
</dbReference>
<feature type="transmembrane region" description="Helical" evidence="9">
    <location>
        <begin position="100"/>
        <end position="118"/>
    </location>
</feature>
<comment type="subcellular location">
    <subcellularLocation>
        <location evidence="1">Membrane</location>
        <topology evidence="1">Multi-pass membrane protein</topology>
    </subcellularLocation>
</comment>
<gene>
    <name evidence="12" type="ORF">CA2015_1017</name>
</gene>
<dbReference type="PANTHER" id="PTHR22777">
    <property type="entry name" value="HEMOLYSIN-RELATED"/>
    <property type="match status" value="1"/>
</dbReference>
<reference evidence="12 13" key="1">
    <citation type="submission" date="2015-07" db="EMBL/GenBank/DDBJ databases">
        <authorList>
            <person name="Kim K.M."/>
        </authorList>
    </citation>
    <scope>NUCLEOTIDE SEQUENCE [LARGE SCALE GENOMIC DNA]</scope>
    <source>
        <strain evidence="12 13">KCTC 12363</strain>
    </source>
</reference>
<dbReference type="Pfam" id="PF01595">
    <property type="entry name" value="CNNM"/>
    <property type="match status" value="1"/>
</dbReference>
<dbReference type="AlphaFoldDB" id="A0A0H4P7Q5"/>
<dbReference type="OrthoDB" id="9798188at2"/>
<dbReference type="SMART" id="SM01091">
    <property type="entry name" value="CorC_HlyC"/>
    <property type="match status" value="1"/>
</dbReference>
<dbReference type="InterPro" id="IPR044751">
    <property type="entry name" value="Ion_transp-like_CBS"/>
</dbReference>
<dbReference type="InterPro" id="IPR002550">
    <property type="entry name" value="CNNM"/>
</dbReference>
<evidence type="ECO:0000259" key="11">
    <source>
        <dbReference type="PROSITE" id="PS51846"/>
    </source>
</evidence>